<dbReference type="OrthoDB" id="9795813at2"/>
<dbReference type="NCBIfam" id="TIGR02357">
    <property type="entry name" value="ECF_ThiT_YuaJ"/>
    <property type="match status" value="1"/>
</dbReference>
<protein>
    <submittedName>
        <fullName evidence="1">Energy-coupled thiamine transporter ThiT</fullName>
    </submittedName>
</protein>
<dbReference type="GO" id="GO:0015234">
    <property type="term" value="F:thiamine transmembrane transporter activity"/>
    <property type="evidence" value="ECO:0007669"/>
    <property type="project" value="InterPro"/>
</dbReference>
<dbReference type="RefSeq" id="WP_136952530.1">
    <property type="nucleotide sequence ID" value="NZ_CP039712.1"/>
</dbReference>
<proteinExistence type="predicted"/>
<dbReference type="Pfam" id="PF09515">
    <property type="entry name" value="Thia_YuaJ"/>
    <property type="match status" value="1"/>
</dbReference>
<dbReference type="InterPro" id="IPR012651">
    <property type="entry name" value="Thia_Transptr_ThiT"/>
</dbReference>
<gene>
    <name evidence="1" type="primary">thiT</name>
    <name evidence="1" type="ORF">FA707_01290</name>
</gene>
<dbReference type="EMBL" id="CP039712">
    <property type="protein sequence ID" value="QCI85685.1"/>
    <property type="molecule type" value="Genomic_DNA"/>
</dbReference>
<accession>A0A4D7CNN2</accession>
<keyword evidence="2" id="KW-1185">Reference proteome</keyword>
<reference evidence="1 2" key="1">
    <citation type="submission" date="2019-04" db="EMBL/GenBank/DDBJ databases">
        <title>Vagococcus sp. nov., isolated from faeces of yaks (Bos grunniens).</title>
        <authorList>
            <person name="Ge Y."/>
        </authorList>
    </citation>
    <scope>NUCLEOTIDE SEQUENCE [LARGE SCALE GENOMIC DNA]</scope>
    <source>
        <strain evidence="1 2">MN-17</strain>
    </source>
</reference>
<name>A0A4D7CNN2_9ENTE</name>
<dbReference type="KEGG" id="vao:FA707_01290"/>
<evidence type="ECO:0000313" key="1">
    <source>
        <dbReference type="EMBL" id="QCI85685.1"/>
    </source>
</evidence>
<dbReference type="Gene3D" id="1.10.1760.20">
    <property type="match status" value="1"/>
</dbReference>
<dbReference type="GO" id="GO:0005886">
    <property type="term" value="C:plasma membrane"/>
    <property type="evidence" value="ECO:0007669"/>
    <property type="project" value="InterPro"/>
</dbReference>
<dbReference type="Proteomes" id="UP000298615">
    <property type="component" value="Chromosome"/>
</dbReference>
<organism evidence="1 2">
    <name type="scientific">Vagococcus zengguangii</name>
    <dbReference type="NCBI Taxonomy" id="2571750"/>
    <lineage>
        <taxon>Bacteria</taxon>
        <taxon>Bacillati</taxon>
        <taxon>Bacillota</taxon>
        <taxon>Bacilli</taxon>
        <taxon>Lactobacillales</taxon>
        <taxon>Enterococcaceae</taxon>
        <taxon>Vagococcus</taxon>
    </lineage>
</organism>
<dbReference type="AlphaFoldDB" id="A0A4D7CNN2"/>
<sequence>MQQQVTRSSSKVLIGVEGAIFAALAMVLSFIPTTIGSSFTISLGMIPLTMYALKRGVAPGLLAGLVWGLLHFATGQVAYLSVSQVLIEYLVAFTMVGLAGIVSKQFIANKQTKAAYKWLVIAVFIGTIARFFWHFVAGVIFWGQYALWGMAPMLFSFIMNGVSGLATAIVTALVLSWIYKLSPRLFLNN</sequence>
<evidence type="ECO:0000313" key="2">
    <source>
        <dbReference type="Proteomes" id="UP000298615"/>
    </source>
</evidence>